<evidence type="ECO:0000313" key="2">
    <source>
        <dbReference type="Proteomes" id="UP000422108"/>
    </source>
</evidence>
<protein>
    <submittedName>
        <fullName evidence="1">Uncharacterized protein</fullName>
    </submittedName>
</protein>
<organism evidence="1 2">
    <name type="scientific">Desulfosarcina ovata subsp. ovata</name>
    <dbReference type="NCBI Taxonomy" id="2752305"/>
    <lineage>
        <taxon>Bacteria</taxon>
        <taxon>Pseudomonadati</taxon>
        <taxon>Thermodesulfobacteriota</taxon>
        <taxon>Desulfobacteria</taxon>
        <taxon>Desulfobacterales</taxon>
        <taxon>Desulfosarcinaceae</taxon>
        <taxon>Desulfosarcina</taxon>
    </lineage>
</organism>
<dbReference type="EMBL" id="AP021879">
    <property type="protein sequence ID" value="BBO87284.1"/>
    <property type="molecule type" value="Genomic_DNA"/>
</dbReference>
<proteinExistence type="predicted"/>
<name>A0A5K8A4K5_9BACT</name>
<dbReference type="AlphaFoldDB" id="A0A5K8A4K5"/>
<accession>A0A5K8A4K5</accession>
<dbReference type="RefSeq" id="WP_155308758.1">
    <property type="nucleotide sequence ID" value="NZ_AP021879.1"/>
</dbReference>
<evidence type="ECO:0000313" key="1">
    <source>
        <dbReference type="EMBL" id="BBO87284.1"/>
    </source>
</evidence>
<gene>
    <name evidence="1" type="ORF">DSCOOX_04640</name>
</gene>
<reference evidence="1 2" key="1">
    <citation type="submission" date="2019-11" db="EMBL/GenBank/DDBJ databases">
        <title>Comparative genomics of hydrocarbon-degrading Desulfosarcina strains.</title>
        <authorList>
            <person name="Watanabe M."/>
            <person name="Kojima H."/>
            <person name="Fukui M."/>
        </authorList>
    </citation>
    <scope>NUCLEOTIDE SEQUENCE [LARGE SCALE GENOMIC DNA]</scope>
    <source>
        <strain evidence="2">oXyS1</strain>
    </source>
</reference>
<dbReference type="Proteomes" id="UP000422108">
    <property type="component" value="Chromosome"/>
</dbReference>
<sequence>MFLHKWLQIGDEKRLAWIHPDDRDRVLKHFSDVTHLRPDQVHDGALVYCL</sequence>
<keyword evidence="2" id="KW-1185">Reference proteome</keyword>